<dbReference type="Pfam" id="PF07690">
    <property type="entry name" value="MFS_1"/>
    <property type="match status" value="1"/>
</dbReference>
<evidence type="ECO:0000256" key="3">
    <source>
        <dbReference type="ARBA" id="ARBA00022989"/>
    </source>
</evidence>
<accession>A0A6H9YW50</accession>
<dbReference type="RefSeq" id="WP_151563583.1">
    <property type="nucleotide sequence ID" value="NZ_WBMT01000011.1"/>
</dbReference>
<dbReference type="EMBL" id="WBMT01000011">
    <property type="protein sequence ID" value="KAB2346533.1"/>
    <property type="molecule type" value="Genomic_DNA"/>
</dbReference>
<dbReference type="InterPro" id="IPR011701">
    <property type="entry name" value="MFS"/>
</dbReference>
<dbReference type="PRINTS" id="PR01036">
    <property type="entry name" value="TCRTETB"/>
</dbReference>
<dbReference type="InterPro" id="IPR020846">
    <property type="entry name" value="MFS_dom"/>
</dbReference>
<feature type="transmembrane region" description="Helical" evidence="5">
    <location>
        <begin position="186"/>
        <end position="207"/>
    </location>
</feature>
<feature type="transmembrane region" description="Helical" evidence="5">
    <location>
        <begin position="420"/>
        <end position="444"/>
    </location>
</feature>
<evidence type="ECO:0000313" key="8">
    <source>
        <dbReference type="Proteomes" id="UP000468735"/>
    </source>
</evidence>
<feature type="transmembrane region" description="Helical" evidence="5">
    <location>
        <begin position="519"/>
        <end position="543"/>
    </location>
</feature>
<organism evidence="7 8">
    <name type="scientific">Actinomadura rudentiformis</name>
    <dbReference type="NCBI Taxonomy" id="359158"/>
    <lineage>
        <taxon>Bacteria</taxon>
        <taxon>Bacillati</taxon>
        <taxon>Actinomycetota</taxon>
        <taxon>Actinomycetes</taxon>
        <taxon>Streptosporangiales</taxon>
        <taxon>Thermomonosporaceae</taxon>
        <taxon>Actinomadura</taxon>
    </lineage>
</organism>
<keyword evidence="4 5" id="KW-0472">Membrane</keyword>
<feature type="transmembrane region" description="Helical" evidence="5">
    <location>
        <begin position="286"/>
        <end position="305"/>
    </location>
</feature>
<dbReference type="Gene3D" id="1.20.1720.10">
    <property type="entry name" value="Multidrug resistance protein D"/>
    <property type="match status" value="1"/>
</dbReference>
<dbReference type="AlphaFoldDB" id="A0A6H9YW50"/>
<feature type="transmembrane region" description="Helical" evidence="5">
    <location>
        <begin position="487"/>
        <end position="513"/>
    </location>
</feature>
<dbReference type="PROSITE" id="PS50850">
    <property type="entry name" value="MFS"/>
    <property type="match status" value="1"/>
</dbReference>
<dbReference type="SUPFAM" id="SSF103473">
    <property type="entry name" value="MFS general substrate transporter"/>
    <property type="match status" value="1"/>
</dbReference>
<protein>
    <submittedName>
        <fullName evidence="7">MFS transporter</fullName>
    </submittedName>
</protein>
<dbReference type="Proteomes" id="UP000468735">
    <property type="component" value="Unassembled WGS sequence"/>
</dbReference>
<feature type="domain" description="Major facilitator superfamily (MFS) profile" evidence="6">
    <location>
        <begin position="95"/>
        <end position="551"/>
    </location>
</feature>
<dbReference type="GO" id="GO:0022857">
    <property type="term" value="F:transmembrane transporter activity"/>
    <property type="evidence" value="ECO:0007669"/>
    <property type="project" value="InterPro"/>
</dbReference>
<feature type="transmembrane region" description="Helical" evidence="5">
    <location>
        <begin position="162"/>
        <end position="180"/>
    </location>
</feature>
<comment type="caution">
    <text evidence="7">The sequence shown here is derived from an EMBL/GenBank/DDBJ whole genome shotgun (WGS) entry which is preliminary data.</text>
</comment>
<name>A0A6H9YW50_9ACTN</name>
<dbReference type="PANTHER" id="PTHR42718">
    <property type="entry name" value="MAJOR FACILITATOR SUPERFAMILY MULTIDRUG TRANSPORTER MFSC"/>
    <property type="match status" value="1"/>
</dbReference>
<evidence type="ECO:0000256" key="4">
    <source>
        <dbReference type="ARBA" id="ARBA00023136"/>
    </source>
</evidence>
<reference evidence="7 8" key="1">
    <citation type="submission" date="2019-09" db="EMBL/GenBank/DDBJ databases">
        <title>Actinomadura physcomitrii sp. nov., a novel actinomycete isolated from moss [Physcomitrium sphaericum (Ludw) Fuernr].</title>
        <authorList>
            <person name="Zhuang X."/>
            <person name="Liu C."/>
        </authorList>
    </citation>
    <scope>NUCLEOTIDE SEQUENCE [LARGE SCALE GENOMIC DNA]</scope>
    <source>
        <strain evidence="7 8">HMC1</strain>
    </source>
</reference>
<dbReference type="OrthoDB" id="783189at2"/>
<keyword evidence="3 5" id="KW-1133">Transmembrane helix</keyword>
<evidence type="ECO:0000256" key="2">
    <source>
        <dbReference type="ARBA" id="ARBA00022692"/>
    </source>
</evidence>
<evidence type="ECO:0000259" key="6">
    <source>
        <dbReference type="PROSITE" id="PS50850"/>
    </source>
</evidence>
<dbReference type="PANTHER" id="PTHR42718:SF39">
    <property type="entry name" value="ACTINORHODIN TRANSPORTER-RELATED"/>
    <property type="match status" value="1"/>
</dbReference>
<feature type="transmembrane region" description="Helical" evidence="5">
    <location>
        <begin position="254"/>
        <end position="274"/>
    </location>
</feature>
<feature type="transmembrane region" description="Helical" evidence="5">
    <location>
        <begin position="450"/>
        <end position="475"/>
    </location>
</feature>
<feature type="transmembrane region" description="Helical" evidence="5">
    <location>
        <begin position="219"/>
        <end position="242"/>
    </location>
</feature>
<gene>
    <name evidence="7" type="ORF">F8566_24095</name>
</gene>
<feature type="transmembrane region" description="Helical" evidence="5">
    <location>
        <begin position="93"/>
        <end position="113"/>
    </location>
</feature>
<evidence type="ECO:0000256" key="5">
    <source>
        <dbReference type="SAM" id="Phobius"/>
    </source>
</evidence>
<evidence type="ECO:0000313" key="7">
    <source>
        <dbReference type="EMBL" id="KAB2346533.1"/>
    </source>
</evidence>
<feature type="transmembrane region" description="Helical" evidence="5">
    <location>
        <begin position="133"/>
        <end position="150"/>
    </location>
</feature>
<dbReference type="CDD" id="cd17321">
    <property type="entry name" value="MFS_MMR_MDR_like"/>
    <property type="match status" value="1"/>
</dbReference>
<keyword evidence="2 5" id="KW-0812">Transmembrane</keyword>
<feature type="transmembrane region" description="Helical" evidence="5">
    <location>
        <begin position="311"/>
        <end position="332"/>
    </location>
</feature>
<keyword evidence="8" id="KW-1185">Reference proteome</keyword>
<proteinExistence type="predicted"/>
<dbReference type="GO" id="GO:0005886">
    <property type="term" value="C:plasma membrane"/>
    <property type="evidence" value="ECO:0007669"/>
    <property type="project" value="UniProtKB-SubCell"/>
</dbReference>
<sequence>MEPFGGTPEVQFLSQYQEGFQLAELHADHPIVKRALVKVSQFGVVPPPARSEARSRKTASIPHLEGRTFMAPLQSSGAAPAETDTGKLSAQQWLMLVAVMTGTFLSMLNDFIVNVATPAIRDELGASFTEVQFIIGGYILVYGVVLVTGGRLGDIFGHRRMFLLGGGLFTLASLACGLALDSAQLIVFRVMQALGAAIFYPQVLSILQLAFTGRARAKAFSVFGATIGLASIAGQLIGGVLIGADLFGLTWRPIFLIDVPVGVIAIVIAAATLPRLAGDARARLDVPGVGLLTVALVLVVFPLIQGRELGWPLWIIVLPVLSVPVLGAFLLWEQRVTDRGGTPLVPPKLYKIRSFGAGNAVALLFFAGNSGLFFLLPLQLQAGLGHTALYAGLTFTPLAAAFTIGSLLAPKLQPRLGNRVLSLGYAFNAVGNAALLFTAVNAGAEMTGWLLAPSMAVIGLGQGLGMSPLVAAALVDVPEENAGAASGVIQTIMQVGMAFGVTLIGLVFFTVLGSGTGPVAYSAAFAAALIAQPVLALLALALVPLLATRSAPAESPADVVRL</sequence>
<evidence type="ECO:0000256" key="1">
    <source>
        <dbReference type="ARBA" id="ARBA00004651"/>
    </source>
</evidence>
<feature type="transmembrane region" description="Helical" evidence="5">
    <location>
        <begin position="352"/>
        <end position="376"/>
    </location>
</feature>
<comment type="subcellular location">
    <subcellularLocation>
        <location evidence="1">Cell membrane</location>
        <topology evidence="1">Multi-pass membrane protein</topology>
    </subcellularLocation>
</comment>
<feature type="transmembrane region" description="Helical" evidence="5">
    <location>
        <begin position="388"/>
        <end position="408"/>
    </location>
</feature>
<dbReference type="Gene3D" id="1.20.1250.20">
    <property type="entry name" value="MFS general substrate transporter like domains"/>
    <property type="match status" value="1"/>
</dbReference>
<dbReference type="InterPro" id="IPR036259">
    <property type="entry name" value="MFS_trans_sf"/>
</dbReference>